<dbReference type="EMBL" id="BMXY01000001">
    <property type="protein sequence ID" value="GGZ61217.1"/>
    <property type="molecule type" value="Genomic_DNA"/>
</dbReference>
<accession>A0ABQ3BXU7</accession>
<evidence type="ECO:0000256" key="1">
    <source>
        <dbReference type="SAM" id="Phobius"/>
    </source>
</evidence>
<keyword evidence="1" id="KW-1133">Transmembrane helix</keyword>
<protein>
    <recommendedName>
        <fullName evidence="5">Sugar transporter</fullName>
    </recommendedName>
</protein>
<feature type="transmembrane region" description="Helical" evidence="1">
    <location>
        <begin position="81"/>
        <end position="102"/>
    </location>
</feature>
<sequence length="138" mass="14525">MTDTPKWLRPLAAVALLWNLLGCAAFAADMMLTPDDVARMDVVQRAMYEARPAWSVIGTAAAVIGGALGSLGLLLSRRWAYPLLALSLAGVVVQDVGMAQAFGTWPGAAVLALQAVVLLVAIALASLARRGVRDGWLR</sequence>
<dbReference type="Proteomes" id="UP000643403">
    <property type="component" value="Unassembled WGS sequence"/>
</dbReference>
<feature type="transmembrane region" description="Helical" evidence="1">
    <location>
        <begin position="108"/>
        <end position="128"/>
    </location>
</feature>
<proteinExistence type="predicted"/>
<keyword evidence="2" id="KW-0732">Signal</keyword>
<keyword evidence="1" id="KW-0472">Membrane</keyword>
<evidence type="ECO:0008006" key="5">
    <source>
        <dbReference type="Google" id="ProtNLM"/>
    </source>
</evidence>
<name>A0ABQ3BXU7_9GAMM</name>
<keyword evidence="1" id="KW-0812">Transmembrane</keyword>
<keyword evidence="4" id="KW-1185">Reference proteome</keyword>
<reference evidence="4" key="1">
    <citation type="journal article" date="2019" name="Int. J. Syst. Evol. Microbiol.">
        <title>The Global Catalogue of Microorganisms (GCM) 10K type strain sequencing project: providing services to taxonomists for standard genome sequencing and annotation.</title>
        <authorList>
            <consortium name="The Broad Institute Genomics Platform"/>
            <consortium name="The Broad Institute Genome Sequencing Center for Infectious Disease"/>
            <person name="Wu L."/>
            <person name="Ma J."/>
        </authorList>
    </citation>
    <scope>NUCLEOTIDE SEQUENCE [LARGE SCALE GENOMIC DNA]</scope>
    <source>
        <strain evidence="4">KCTC 22558</strain>
    </source>
</reference>
<feature type="signal peptide" evidence="2">
    <location>
        <begin position="1"/>
        <end position="27"/>
    </location>
</feature>
<evidence type="ECO:0000313" key="3">
    <source>
        <dbReference type="EMBL" id="GGZ61217.1"/>
    </source>
</evidence>
<comment type="caution">
    <text evidence="3">The sequence shown here is derived from an EMBL/GenBank/DDBJ whole genome shotgun (WGS) entry which is preliminary data.</text>
</comment>
<dbReference type="RefSeq" id="WP_189448147.1">
    <property type="nucleotide sequence ID" value="NZ_BMXY01000001.1"/>
</dbReference>
<evidence type="ECO:0000256" key="2">
    <source>
        <dbReference type="SAM" id="SignalP"/>
    </source>
</evidence>
<gene>
    <name evidence="3" type="ORF">GCM10008101_13990</name>
</gene>
<evidence type="ECO:0000313" key="4">
    <source>
        <dbReference type="Proteomes" id="UP000643403"/>
    </source>
</evidence>
<feature type="transmembrane region" description="Helical" evidence="1">
    <location>
        <begin position="51"/>
        <end position="74"/>
    </location>
</feature>
<organism evidence="3 4">
    <name type="scientific">Cognatilysobacter xinjiangensis</name>
    <dbReference type="NCBI Taxonomy" id="546892"/>
    <lineage>
        <taxon>Bacteria</taxon>
        <taxon>Pseudomonadati</taxon>
        <taxon>Pseudomonadota</taxon>
        <taxon>Gammaproteobacteria</taxon>
        <taxon>Lysobacterales</taxon>
        <taxon>Lysobacteraceae</taxon>
        <taxon>Cognatilysobacter</taxon>
    </lineage>
</organism>
<feature type="chain" id="PRO_5045162869" description="Sugar transporter" evidence="2">
    <location>
        <begin position="28"/>
        <end position="138"/>
    </location>
</feature>